<dbReference type="EMBL" id="JPFK01000009">
    <property type="protein sequence ID" value="KFB00221.1"/>
    <property type="molecule type" value="Genomic_DNA"/>
</dbReference>
<name>A0A084THN5_9FLAO</name>
<evidence type="ECO:0000313" key="2">
    <source>
        <dbReference type="Proteomes" id="UP000028521"/>
    </source>
</evidence>
<dbReference type="Pfam" id="PF09357">
    <property type="entry name" value="RteC"/>
    <property type="match status" value="1"/>
</dbReference>
<gene>
    <name evidence="1" type="ORF">IA57_12415</name>
</gene>
<dbReference type="STRING" id="1197477.IA57_12415"/>
<protein>
    <submittedName>
        <fullName evidence="1">Tetracycline regulation of excision, RteC</fullName>
    </submittedName>
</protein>
<sequence>MSSKINNLLTNLNDQLNFIDLEIDNQSTRCEKAIEIILKTIDSLRGVLLKTKFKTDAEEIKFFKEIKPQFTSKLIYYNTIFKIEMKRPNGGSRIVKKYYNNELVKLKAFFDNELEFYKYYRSGSTYLDHKYFLRSKFDIKMSLSSYYFEADTNFSTSHDYKVAKILANDLIQLYLENNLVLIGSKDNGEKSQRKPNLKMIWTSPKVALIELVYALHTEGVFNNGAADLKDIAEYFEHIFEIDLGQYRRTFLEIRTRKADRAKFLTTLNKGLLKRMEDTDEGI</sequence>
<dbReference type="RefSeq" id="WP_036124023.1">
    <property type="nucleotide sequence ID" value="NZ_BMET01000003.1"/>
</dbReference>
<evidence type="ECO:0000313" key="1">
    <source>
        <dbReference type="EMBL" id="KFB00221.1"/>
    </source>
</evidence>
<dbReference type="eggNOG" id="ENOG502ZAA7">
    <property type="taxonomic scope" value="Bacteria"/>
</dbReference>
<dbReference type="Proteomes" id="UP000028521">
    <property type="component" value="Unassembled WGS sequence"/>
</dbReference>
<organism evidence="1 2">
    <name type="scientific">Mangrovimonas yunxiaonensis</name>
    <dbReference type="NCBI Taxonomy" id="1197477"/>
    <lineage>
        <taxon>Bacteria</taxon>
        <taxon>Pseudomonadati</taxon>
        <taxon>Bacteroidota</taxon>
        <taxon>Flavobacteriia</taxon>
        <taxon>Flavobacteriales</taxon>
        <taxon>Flavobacteriaceae</taxon>
        <taxon>Mangrovimonas</taxon>
    </lineage>
</organism>
<keyword evidence="2" id="KW-1185">Reference proteome</keyword>
<dbReference type="AlphaFoldDB" id="A0A084THN5"/>
<reference evidence="2" key="2">
    <citation type="submission" date="2014-07" db="EMBL/GenBank/DDBJ databases">
        <title>Genome sequence of Mangrovimonas yunxiaonensis.</title>
        <authorList>
            <person name="Li Y."/>
            <person name="Zheng T."/>
        </authorList>
    </citation>
    <scope>NUCLEOTIDE SEQUENCE [LARGE SCALE GENOMIC DNA]</scope>
    <source>
        <strain evidence="2">LY01</strain>
    </source>
</reference>
<accession>A0A084THN5</accession>
<proteinExistence type="predicted"/>
<dbReference type="InterPro" id="IPR018534">
    <property type="entry name" value="Tet_reg_excision_RteC"/>
</dbReference>
<dbReference type="OrthoDB" id="790983at2"/>
<reference evidence="1 2" key="1">
    <citation type="journal article" date="2014" name="Genome Announc.">
        <title>Draft Genome Sequence of the Algicidal Bacterium Mangrovimonas yunxiaonensis Strain LY01.</title>
        <authorList>
            <person name="Li Y."/>
            <person name="Zhu H."/>
            <person name="Li C."/>
            <person name="Zhang H."/>
            <person name="Chen Z."/>
            <person name="Zheng W."/>
            <person name="Xu H."/>
            <person name="Zheng T."/>
        </authorList>
    </citation>
    <scope>NUCLEOTIDE SEQUENCE [LARGE SCALE GENOMIC DNA]</scope>
    <source>
        <strain evidence="1 2">LY01</strain>
    </source>
</reference>
<comment type="caution">
    <text evidence="1">The sequence shown here is derived from an EMBL/GenBank/DDBJ whole genome shotgun (WGS) entry which is preliminary data.</text>
</comment>